<keyword evidence="4" id="KW-1185">Reference proteome</keyword>
<evidence type="ECO:0008006" key="5">
    <source>
        <dbReference type="Google" id="ProtNLM"/>
    </source>
</evidence>
<dbReference type="RefSeq" id="WP_096597446.1">
    <property type="nucleotide sequence ID" value="NZ_LR134263.1"/>
</dbReference>
<protein>
    <recommendedName>
        <fullName evidence="5">Phage protein</fullName>
    </recommendedName>
</protein>
<evidence type="ECO:0000313" key="3">
    <source>
        <dbReference type="Proteomes" id="UP000217473"/>
    </source>
</evidence>
<reference evidence="2 4" key="2">
    <citation type="submission" date="2017-06" db="EMBL/GenBank/DDBJ databases">
        <title>Identification of a new gene, sdsY, involved in staphylococcal internalization in non-professional phagocytic cells (NPPCs).</title>
        <authorList>
            <person name="Maali Y."/>
            <person name="Martins-Simoes P."/>
            <person name="Trouillet-Assant S."/>
            <person name="Laurent F."/>
            <person name="Diot A."/>
            <person name="Verhoeven P."/>
            <person name="Bouvard D."/>
            <person name="Vandenesch F."/>
            <person name="Bes M."/>
        </authorList>
    </citation>
    <scope>NUCLEOTIDE SEQUENCE [LARGE SCALE GENOMIC DNA]</scope>
    <source>
        <strain evidence="2 4">Heidy</strain>
    </source>
</reference>
<sequence>MVKIYIIEEQITEYVFNEYDDFDTTYYNNVIGYTDSLKEAEFIRDNYGTDYKIVINEYPYLNKEILIEKQRYYKYWFNIELKRVGGHFRIYEVGKVEKEKIFNNEKKDIKFNELNLQCSDDTYFNKNKISVYAKLYLLGENEEAFVHLKKDSLVQKIQFLLKHSMKADIQSKKEIMKAIEKLGE</sequence>
<name>A0AAX0QUY4_9STAP</name>
<dbReference type="Proteomes" id="UP000266198">
    <property type="component" value="Unassembled WGS sequence"/>
</dbReference>
<evidence type="ECO:0000313" key="4">
    <source>
        <dbReference type="Proteomes" id="UP000266198"/>
    </source>
</evidence>
<accession>A0AAX0QUY4</accession>
<proteinExistence type="predicted"/>
<gene>
    <name evidence="1" type="ORF">B5C07_07920</name>
    <name evidence="2" type="ORF">CDL68_01505</name>
</gene>
<evidence type="ECO:0000313" key="1">
    <source>
        <dbReference type="EMBL" id="PCF50124.1"/>
    </source>
</evidence>
<dbReference type="EMBL" id="NIPK01000002">
    <property type="protein sequence ID" value="RIZ56244.1"/>
    <property type="molecule type" value="Genomic_DNA"/>
</dbReference>
<evidence type="ECO:0000313" key="2">
    <source>
        <dbReference type="EMBL" id="RIZ56244.1"/>
    </source>
</evidence>
<dbReference type="Proteomes" id="UP000217473">
    <property type="component" value="Unassembled WGS sequence"/>
</dbReference>
<organism evidence="1 3">
    <name type="scientific">Staphylococcus delphini</name>
    <dbReference type="NCBI Taxonomy" id="53344"/>
    <lineage>
        <taxon>Bacteria</taxon>
        <taxon>Bacillati</taxon>
        <taxon>Bacillota</taxon>
        <taxon>Bacilli</taxon>
        <taxon>Bacillales</taxon>
        <taxon>Staphylococcaceae</taxon>
        <taxon>Staphylococcus</taxon>
        <taxon>Staphylococcus intermedius group</taxon>
    </lineage>
</organism>
<comment type="caution">
    <text evidence="1">The sequence shown here is derived from an EMBL/GenBank/DDBJ whole genome shotgun (WGS) entry which is preliminary data.</text>
</comment>
<dbReference type="EMBL" id="MWUR01000010">
    <property type="protein sequence ID" value="PCF50124.1"/>
    <property type="molecule type" value="Genomic_DNA"/>
</dbReference>
<dbReference type="AlphaFoldDB" id="A0AAX0QUY4"/>
<reference evidence="1 3" key="1">
    <citation type="journal article" date="2017" name="PLoS ONE">
        <title>Development of a real-time PCR for detection of Staphylococcus pseudintermedius using a novel automated comparison of whole-genome sequences.</title>
        <authorList>
            <person name="Verstappen K.M."/>
            <person name="Huijbregts L."/>
            <person name="Spaninks M."/>
            <person name="Wagenaar J.A."/>
            <person name="Fluit A.C."/>
            <person name="Duim B."/>
        </authorList>
    </citation>
    <scope>NUCLEOTIDE SEQUENCE [LARGE SCALE GENOMIC DNA]</scope>
    <source>
        <strain evidence="1 3">15S02591-1</strain>
    </source>
</reference>